<feature type="non-terminal residue" evidence="3">
    <location>
        <position position="1"/>
    </location>
</feature>
<sequence length="733" mass="81314">AGPGLMTRDGLPLPVAAATPMIDYHDSLMKGMRMTSATNFEHIDPNKKEPESDRATSKKAVEMPPLSAADPDGNYSAAIHMMVKEGLERDYEHECTDQKGQEEARATLTRVEALPFLGAADQEVGYLATTHLTNREGSRLNYEHDDQRAAEVNLMQKGRQKVLSAAMASAGPVLDKQLGKVAPLGDKEERAGVGFETTEPILAENGEGSPNDSAKLIDTEQSFESEARLTGADIGTIGPWGSNVDRHLLSNSTVFGLAKDLASMTHAQRVNAYCDLIRLLGVLYADLMRAMLRAEELADEEVLLQVTSEAARPTMAPHLWPEPAQEGGSCAMQGEEDRNECIDLDIALDVNDTDFVEGWLDVDGGNSGHGEEDDHLSHMQVAAKVGPTTAFASYLARLQAHFVKAWKGLWALLVTYQGEPTCLVDKDRQWADARWAEVVDMLQIDAVKGAEVGSFRLPDQSGVIRIEDTRTEQASSSADVRVQREPGGVEKDELAKHDADVREEAARQAEHDEMLWANHQAAIARSWDDWALQTELEGSTRTRPLKRFKVRVTVTDAERNELAVASLSGELDADDKPQVSFVIQEHIVQAPVDEATEVVDEVTRQRVDEAIEPDMTDLAAILETVMGRQWFQLFVQREVDSEMVRKRWGTTVLEIFEVNRDMMDLEDAKAKERQQRDERECREEHLRDTDVNVGHLSEEEGEGETVVVEKNLVMKQRLGLIARLLQVAVVVRE</sequence>
<evidence type="ECO:0000256" key="2">
    <source>
        <dbReference type="SAM" id="MobiDB-lite"/>
    </source>
</evidence>
<evidence type="ECO:0000256" key="1">
    <source>
        <dbReference type="SAM" id="Coils"/>
    </source>
</evidence>
<keyword evidence="4" id="KW-1185">Reference proteome</keyword>
<organism evidence="3 4">
    <name type="scientific">Symbiodinium pilosum</name>
    <name type="common">Dinoflagellate</name>
    <dbReference type="NCBI Taxonomy" id="2952"/>
    <lineage>
        <taxon>Eukaryota</taxon>
        <taxon>Sar</taxon>
        <taxon>Alveolata</taxon>
        <taxon>Dinophyceae</taxon>
        <taxon>Suessiales</taxon>
        <taxon>Symbiodiniaceae</taxon>
        <taxon>Symbiodinium</taxon>
    </lineage>
</organism>
<dbReference type="Proteomes" id="UP000649617">
    <property type="component" value="Unassembled WGS sequence"/>
</dbReference>
<feature type="region of interest" description="Disordered" evidence="2">
    <location>
        <begin position="39"/>
        <end position="73"/>
    </location>
</feature>
<comment type="caution">
    <text evidence="3">The sequence shown here is derived from an EMBL/GenBank/DDBJ whole genome shotgun (WGS) entry which is preliminary data.</text>
</comment>
<dbReference type="EMBL" id="CAJNIZ010000839">
    <property type="protein sequence ID" value="CAE7176487.1"/>
    <property type="molecule type" value="Genomic_DNA"/>
</dbReference>
<feature type="region of interest" description="Disordered" evidence="2">
    <location>
        <begin position="474"/>
        <end position="493"/>
    </location>
</feature>
<keyword evidence="1" id="KW-0175">Coiled coil</keyword>
<protein>
    <submittedName>
        <fullName evidence="3">Uncharacterized protein</fullName>
    </submittedName>
</protein>
<gene>
    <name evidence="3" type="ORF">SPIL2461_LOCUS919</name>
</gene>
<evidence type="ECO:0000313" key="4">
    <source>
        <dbReference type="Proteomes" id="UP000649617"/>
    </source>
</evidence>
<feature type="compositionally biased region" description="Basic and acidic residues" evidence="2">
    <location>
        <begin position="481"/>
        <end position="493"/>
    </location>
</feature>
<evidence type="ECO:0000313" key="3">
    <source>
        <dbReference type="EMBL" id="CAE7176487.1"/>
    </source>
</evidence>
<reference evidence="3" key="1">
    <citation type="submission" date="2021-02" db="EMBL/GenBank/DDBJ databases">
        <authorList>
            <person name="Dougan E. K."/>
            <person name="Rhodes N."/>
            <person name="Thang M."/>
            <person name="Chan C."/>
        </authorList>
    </citation>
    <scope>NUCLEOTIDE SEQUENCE</scope>
</reference>
<dbReference type="AlphaFoldDB" id="A0A812IX33"/>
<name>A0A812IX33_SYMPI</name>
<accession>A0A812IX33</accession>
<proteinExistence type="predicted"/>
<feature type="coiled-coil region" evidence="1">
    <location>
        <begin position="655"/>
        <end position="682"/>
    </location>
</feature>
<feature type="compositionally biased region" description="Basic and acidic residues" evidence="2">
    <location>
        <begin position="41"/>
        <end position="61"/>
    </location>
</feature>